<evidence type="ECO:0000256" key="2">
    <source>
        <dbReference type="ARBA" id="ARBA00022771"/>
    </source>
</evidence>
<keyword evidence="3" id="KW-0862">Zinc</keyword>
<organism evidence="5 6">
    <name type="scientific">Lysinibacillus piscis</name>
    <dbReference type="NCBI Taxonomy" id="2518931"/>
    <lineage>
        <taxon>Bacteria</taxon>
        <taxon>Bacillati</taxon>
        <taxon>Bacillota</taxon>
        <taxon>Bacilli</taxon>
        <taxon>Bacillales</taxon>
        <taxon>Bacillaceae</taxon>
        <taxon>Lysinibacillus</taxon>
    </lineage>
</organism>
<reference evidence="5" key="1">
    <citation type="submission" date="2022-08" db="EMBL/GenBank/DDBJ databases">
        <title>Draft genome sequence of Lysinibacillus sp. strain KH24.</title>
        <authorList>
            <person name="Kanbe H."/>
            <person name="Itoh H."/>
        </authorList>
    </citation>
    <scope>NUCLEOTIDE SEQUENCE</scope>
    <source>
        <strain evidence="5">KH24</strain>
    </source>
</reference>
<dbReference type="PANTHER" id="PTHR28082:SF1">
    <property type="entry name" value="HELPER OF TIM PROTEIN 13"/>
    <property type="match status" value="1"/>
</dbReference>
<dbReference type="Proteomes" id="UP001065593">
    <property type="component" value="Unassembled WGS sequence"/>
</dbReference>
<name>A0ABQ5NL59_9BACI</name>
<dbReference type="SUPFAM" id="SSF161219">
    <property type="entry name" value="CHY zinc finger-like"/>
    <property type="match status" value="1"/>
</dbReference>
<evidence type="ECO:0000313" key="6">
    <source>
        <dbReference type="Proteomes" id="UP001065593"/>
    </source>
</evidence>
<feature type="domain" description="CHY-type" evidence="4">
    <location>
        <begin position="7"/>
        <end position="87"/>
    </location>
</feature>
<dbReference type="InterPro" id="IPR052604">
    <property type="entry name" value="Mito_Tim_assembly_helper"/>
</dbReference>
<dbReference type="PROSITE" id="PS51266">
    <property type="entry name" value="ZF_CHY"/>
    <property type="match status" value="1"/>
</dbReference>
<dbReference type="PIRSF" id="PIRSF017292">
    <property type="entry name" value="UCP017292_Znf_CHY"/>
    <property type="match status" value="1"/>
</dbReference>
<dbReference type="EMBL" id="BRZA01000002">
    <property type="protein sequence ID" value="GLC89042.1"/>
    <property type="molecule type" value="Genomic_DNA"/>
</dbReference>
<protein>
    <recommendedName>
        <fullName evidence="4">CHY-type domain-containing protein</fullName>
    </recommendedName>
</protein>
<proteinExistence type="predicted"/>
<keyword evidence="1" id="KW-0479">Metal-binding</keyword>
<comment type="caution">
    <text evidence="5">The sequence shown here is derived from an EMBL/GenBank/DDBJ whole genome shotgun (WGS) entry which is preliminary data.</text>
</comment>
<dbReference type="PANTHER" id="PTHR28082">
    <property type="entry name" value="ZINC FINGER PROTEIN"/>
    <property type="match status" value="1"/>
</dbReference>
<sequence>MRVLGAIVDEETRCVHYHTEKDIIAIKFKCCAQYYPCYQCHEEHADHAIERWEKEEWGTKAILCGKCQTELTIEEYMAVTHCPHCQSLFNEGCANHYHLYFVY</sequence>
<evidence type="ECO:0000313" key="5">
    <source>
        <dbReference type="EMBL" id="GLC89042.1"/>
    </source>
</evidence>
<gene>
    <name evidence="5" type="ORF">LYSBPC_21690</name>
</gene>
<keyword evidence="2" id="KW-0863">Zinc-finger</keyword>
<evidence type="ECO:0000256" key="3">
    <source>
        <dbReference type="ARBA" id="ARBA00022833"/>
    </source>
</evidence>
<dbReference type="Pfam" id="PF05495">
    <property type="entry name" value="zf-CHY"/>
    <property type="match status" value="1"/>
</dbReference>
<dbReference type="RefSeq" id="WP_264988789.1">
    <property type="nucleotide sequence ID" value="NZ_BRZA01000002.1"/>
</dbReference>
<evidence type="ECO:0000256" key="1">
    <source>
        <dbReference type="ARBA" id="ARBA00022723"/>
    </source>
</evidence>
<dbReference type="InterPro" id="IPR008913">
    <property type="entry name" value="Znf_CHY"/>
</dbReference>
<accession>A0ABQ5NL59</accession>
<evidence type="ECO:0000259" key="4">
    <source>
        <dbReference type="PROSITE" id="PS51266"/>
    </source>
</evidence>
<dbReference type="InterPro" id="IPR037274">
    <property type="entry name" value="Znf_CHY_sf"/>
</dbReference>
<dbReference type="InterPro" id="IPR016694">
    <property type="entry name" value="UCP017292"/>
</dbReference>
<keyword evidence="6" id="KW-1185">Reference proteome</keyword>